<proteinExistence type="predicted"/>
<dbReference type="InterPro" id="IPR050696">
    <property type="entry name" value="FtsA/MreB"/>
</dbReference>
<dbReference type="GO" id="GO:0051301">
    <property type="term" value="P:cell division"/>
    <property type="evidence" value="ECO:0007669"/>
    <property type="project" value="InterPro"/>
</dbReference>
<dbReference type="NCBIfam" id="TIGR01175">
    <property type="entry name" value="pilM"/>
    <property type="match status" value="1"/>
</dbReference>
<dbReference type="InterPro" id="IPR043129">
    <property type="entry name" value="ATPase_NBD"/>
</dbReference>
<dbReference type="RefSeq" id="WP_072718203.1">
    <property type="nucleotide sequence ID" value="NZ_LN889782.1"/>
</dbReference>
<evidence type="ECO:0000259" key="1">
    <source>
        <dbReference type="SMART" id="SM00842"/>
    </source>
</evidence>
<dbReference type="Pfam" id="PF11104">
    <property type="entry name" value="PilM_2"/>
    <property type="match status" value="1"/>
</dbReference>
<dbReference type="Proteomes" id="UP000184315">
    <property type="component" value="Unassembled WGS sequence"/>
</dbReference>
<dbReference type="Gene3D" id="3.30.1490.300">
    <property type="match status" value="1"/>
</dbReference>
<evidence type="ECO:0000313" key="3">
    <source>
        <dbReference type="Proteomes" id="UP000184315"/>
    </source>
</evidence>
<dbReference type="PANTHER" id="PTHR32432">
    <property type="entry name" value="CELL DIVISION PROTEIN FTSA-RELATED"/>
    <property type="match status" value="1"/>
</dbReference>
<dbReference type="AlphaFoldDB" id="A0A1J1LGK9"/>
<dbReference type="CDD" id="cd24049">
    <property type="entry name" value="ASKHA_NBD_PilM"/>
    <property type="match status" value="1"/>
</dbReference>
<dbReference type="OrthoDB" id="503707at2"/>
<dbReference type="STRING" id="671072.PL9214290925"/>
<dbReference type="PANTHER" id="PTHR32432:SF3">
    <property type="entry name" value="ETHANOLAMINE UTILIZATION PROTEIN EUTJ"/>
    <property type="match status" value="1"/>
</dbReference>
<keyword evidence="3" id="KW-1185">Reference proteome</keyword>
<protein>
    <recommendedName>
        <fullName evidence="1">SHS2 domain-containing protein</fullName>
    </recommendedName>
</protein>
<dbReference type="Gene3D" id="3.30.420.40">
    <property type="match status" value="2"/>
</dbReference>
<dbReference type="SMART" id="SM00842">
    <property type="entry name" value="FtsA"/>
    <property type="match status" value="1"/>
</dbReference>
<name>A0A1J1LGK9_9CYAN</name>
<dbReference type="SUPFAM" id="SSF53067">
    <property type="entry name" value="Actin-like ATPase domain"/>
    <property type="match status" value="1"/>
</dbReference>
<dbReference type="InterPro" id="IPR003494">
    <property type="entry name" value="SHS2_FtsA"/>
</dbReference>
<reference evidence="3" key="1">
    <citation type="submission" date="2015-10" db="EMBL/GenBank/DDBJ databases">
        <authorList>
            <person name="Regsiter A."/>
            <person name="william w."/>
        </authorList>
    </citation>
    <scope>NUCLEOTIDE SEQUENCE [LARGE SCALE GENOMIC DNA]</scope>
</reference>
<gene>
    <name evidence="2" type="ORF">PL9214290925</name>
</gene>
<feature type="domain" description="SHS2" evidence="1">
    <location>
        <begin position="15"/>
        <end position="184"/>
    </location>
</feature>
<accession>A0A1J1LGK9</accession>
<dbReference type="InterPro" id="IPR005883">
    <property type="entry name" value="PilM"/>
</dbReference>
<dbReference type="PIRSF" id="PIRSF019169">
    <property type="entry name" value="PilM"/>
    <property type="match status" value="1"/>
</dbReference>
<evidence type="ECO:0000313" key="2">
    <source>
        <dbReference type="EMBL" id="CUR31334.1"/>
    </source>
</evidence>
<sequence length="363" mass="39636">MVSFLQGLFSKRKPGVGIELATERINLVEMRKKGQQLQLVTLATIPVPEGVVQDGQIVDTPAMAELIQAAITDNNIKAKTVGTSIPGREAVTRIIPVPADLSDDELKEYMNAEAGLYLPFPREEADVDYQKLGRFVDEDGIEKVQVLLVAARKEVTDTYVETFAQAGLKVTVLEVSNFSLIRTLKNQLEQFSSTEAAIIADIEFDSTELAIVVDGIPQFNRTIPIGLYQVQSALNSAMNLPPSRDVSELQAMTLPVTDTMGALNDPNPGTNAIIKVFAELADELRRSVDFYINQSDGLEMAQLLLMGPGAAIGQLDEFFMQRLAMPATQVDPIESLSIAFEREIPPEQRASLGVALGLGMRML</sequence>
<dbReference type="EMBL" id="CZDF01000132">
    <property type="protein sequence ID" value="CUR31334.1"/>
    <property type="molecule type" value="Genomic_DNA"/>
</dbReference>
<organism evidence="2 3">
    <name type="scientific">Planktothrix tepida PCC 9214</name>
    <dbReference type="NCBI Taxonomy" id="671072"/>
    <lineage>
        <taxon>Bacteria</taxon>
        <taxon>Bacillati</taxon>
        <taxon>Cyanobacteriota</taxon>
        <taxon>Cyanophyceae</taxon>
        <taxon>Oscillatoriophycideae</taxon>
        <taxon>Oscillatoriales</taxon>
        <taxon>Microcoleaceae</taxon>
        <taxon>Planktothrix</taxon>
    </lineage>
</organism>